<name>A0A445MQW4_9BACT</name>
<proteinExistence type="predicted"/>
<protein>
    <submittedName>
        <fullName evidence="1">Uncharacterized protein</fullName>
    </submittedName>
</protein>
<dbReference type="AlphaFoldDB" id="A0A445MQW4"/>
<sequence>MDEAVAIDHLEALAHKLGVPVRYERLDSETAFPSGGLCRVRDKHFIIVNATAAPAEKLRTLAAALRRFDLSGIYVKPAVRELLEETGDWGDEKG</sequence>
<reference evidence="1" key="1">
    <citation type="submission" date="2018-01" db="EMBL/GenBank/DDBJ databases">
        <authorList>
            <person name="Regsiter A."/>
            <person name="William W."/>
        </authorList>
    </citation>
    <scope>NUCLEOTIDE SEQUENCE</scope>
    <source>
        <strain evidence="1">TRIP AH-1</strain>
    </source>
</reference>
<organism evidence="1">
    <name type="scientific">uncultured Desulfobacterium sp</name>
    <dbReference type="NCBI Taxonomy" id="201089"/>
    <lineage>
        <taxon>Bacteria</taxon>
        <taxon>Pseudomonadati</taxon>
        <taxon>Thermodesulfobacteriota</taxon>
        <taxon>Desulfobacteria</taxon>
        <taxon>Desulfobacterales</taxon>
        <taxon>Desulfobacteriaceae</taxon>
        <taxon>Desulfobacterium</taxon>
        <taxon>environmental samples</taxon>
    </lineage>
</organism>
<dbReference type="EMBL" id="OJIN01000010">
    <property type="protein sequence ID" value="SPD71855.1"/>
    <property type="molecule type" value="Genomic_DNA"/>
</dbReference>
<gene>
    <name evidence="1" type="ORF">PITCH_A1070029</name>
</gene>
<accession>A0A445MQW4</accession>
<evidence type="ECO:0000313" key="1">
    <source>
        <dbReference type="EMBL" id="SPD71855.1"/>
    </source>
</evidence>